<dbReference type="EMBL" id="JAYFSI010000029">
    <property type="protein sequence ID" value="MEA5367817.1"/>
    <property type="molecule type" value="Genomic_DNA"/>
</dbReference>
<dbReference type="PANTHER" id="PTHR30055:SF234">
    <property type="entry name" value="HTH-TYPE TRANSCRIPTIONAL REGULATOR BETI"/>
    <property type="match status" value="1"/>
</dbReference>
<dbReference type="PROSITE" id="PS50977">
    <property type="entry name" value="HTH_TETR_2"/>
    <property type="match status" value="1"/>
</dbReference>
<gene>
    <name evidence="6" type="ORF">VA596_50360</name>
</gene>
<feature type="DNA-binding region" description="H-T-H motif" evidence="4">
    <location>
        <begin position="33"/>
        <end position="52"/>
    </location>
</feature>
<accession>A0ABU5RNB3</accession>
<dbReference type="InterPro" id="IPR009057">
    <property type="entry name" value="Homeodomain-like_sf"/>
</dbReference>
<evidence type="ECO:0000256" key="1">
    <source>
        <dbReference type="ARBA" id="ARBA00023015"/>
    </source>
</evidence>
<evidence type="ECO:0000256" key="2">
    <source>
        <dbReference type="ARBA" id="ARBA00023125"/>
    </source>
</evidence>
<feature type="domain" description="HTH tetR-type" evidence="5">
    <location>
        <begin position="10"/>
        <end position="70"/>
    </location>
</feature>
<sequence length="208" mass="22844">MTDRPPPEDLTARARIRDAAIRLFTERGMEKTSILDIAQAAGVSGGLIRHHFGSKDGLRKACDAHVFDELVRFKEEMLEKGHANPGFIPTFDARQLLFRRYMGRGMIDGSDAAAEQFREIVDGTEQYFRETGLDVPDPRAAAAALAGMTGGLMILQDHIARALGEEPGTHEAMLRMMAAAGHLFTSPLATPEVLEKARAALAKYPRKE</sequence>
<keyword evidence="1" id="KW-0805">Transcription regulation</keyword>
<dbReference type="PANTHER" id="PTHR30055">
    <property type="entry name" value="HTH-TYPE TRANSCRIPTIONAL REGULATOR RUTR"/>
    <property type="match status" value="1"/>
</dbReference>
<evidence type="ECO:0000256" key="4">
    <source>
        <dbReference type="PROSITE-ProRule" id="PRU00335"/>
    </source>
</evidence>
<dbReference type="Proteomes" id="UP001304298">
    <property type="component" value="Unassembled WGS sequence"/>
</dbReference>
<evidence type="ECO:0000256" key="3">
    <source>
        <dbReference type="ARBA" id="ARBA00023163"/>
    </source>
</evidence>
<dbReference type="PROSITE" id="PS01081">
    <property type="entry name" value="HTH_TETR_1"/>
    <property type="match status" value="1"/>
</dbReference>
<keyword evidence="3" id="KW-0804">Transcription</keyword>
<organism evidence="6 7">
    <name type="scientific">Amycolatopsis heterodermiae</name>
    <dbReference type="NCBI Taxonomy" id="3110235"/>
    <lineage>
        <taxon>Bacteria</taxon>
        <taxon>Bacillati</taxon>
        <taxon>Actinomycetota</taxon>
        <taxon>Actinomycetes</taxon>
        <taxon>Pseudonocardiales</taxon>
        <taxon>Pseudonocardiaceae</taxon>
        <taxon>Amycolatopsis</taxon>
    </lineage>
</organism>
<keyword evidence="2 4" id="KW-0238">DNA-binding</keyword>
<dbReference type="InterPro" id="IPR001647">
    <property type="entry name" value="HTH_TetR"/>
</dbReference>
<evidence type="ECO:0000259" key="5">
    <source>
        <dbReference type="PROSITE" id="PS50977"/>
    </source>
</evidence>
<reference evidence="6 7" key="1">
    <citation type="submission" date="2023-12" db="EMBL/GenBank/DDBJ databases">
        <title>Amycolatopsis sp. V23-08.</title>
        <authorList>
            <person name="Somphong A."/>
        </authorList>
    </citation>
    <scope>NUCLEOTIDE SEQUENCE [LARGE SCALE GENOMIC DNA]</scope>
    <source>
        <strain evidence="6 7">V23-08</strain>
    </source>
</reference>
<name>A0ABU5RNB3_9PSEU</name>
<dbReference type="Pfam" id="PF00440">
    <property type="entry name" value="TetR_N"/>
    <property type="match status" value="1"/>
</dbReference>
<dbReference type="PRINTS" id="PR00455">
    <property type="entry name" value="HTHTETR"/>
</dbReference>
<dbReference type="Gene3D" id="1.10.357.10">
    <property type="entry name" value="Tetracycline Repressor, domain 2"/>
    <property type="match status" value="1"/>
</dbReference>
<comment type="caution">
    <text evidence="6">The sequence shown here is derived from an EMBL/GenBank/DDBJ whole genome shotgun (WGS) entry which is preliminary data.</text>
</comment>
<dbReference type="InterPro" id="IPR023772">
    <property type="entry name" value="DNA-bd_HTH_TetR-type_CS"/>
</dbReference>
<dbReference type="RefSeq" id="WP_323337947.1">
    <property type="nucleotide sequence ID" value="NZ_JAYFSI010000029.1"/>
</dbReference>
<proteinExistence type="predicted"/>
<keyword evidence="7" id="KW-1185">Reference proteome</keyword>
<dbReference type="SUPFAM" id="SSF46689">
    <property type="entry name" value="Homeodomain-like"/>
    <property type="match status" value="1"/>
</dbReference>
<dbReference type="InterPro" id="IPR050109">
    <property type="entry name" value="HTH-type_TetR-like_transc_reg"/>
</dbReference>
<evidence type="ECO:0000313" key="7">
    <source>
        <dbReference type="Proteomes" id="UP001304298"/>
    </source>
</evidence>
<evidence type="ECO:0000313" key="6">
    <source>
        <dbReference type="EMBL" id="MEA5367817.1"/>
    </source>
</evidence>
<protein>
    <submittedName>
        <fullName evidence="6">TetR family transcriptional regulator</fullName>
    </submittedName>
</protein>